<keyword evidence="7" id="KW-0378">Hydrolase</keyword>
<dbReference type="Proteomes" id="UP000623926">
    <property type="component" value="Chromosome"/>
</dbReference>
<comment type="subcellular location">
    <subcellularLocation>
        <location evidence="2">Cell membrane</location>
        <topology evidence="2">Multi-pass membrane protein</topology>
    </subcellularLocation>
</comment>
<evidence type="ECO:0000256" key="2">
    <source>
        <dbReference type="ARBA" id="ARBA00004651"/>
    </source>
</evidence>
<feature type="region of interest" description="Disordered" evidence="12">
    <location>
        <begin position="418"/>
        <end position="477"/>
    </location>
</feature>
<dbReference type="PANTHER" id="PTHR43221">
    <property type="entry name" value="PROTEASE HTPX"/>
    <property type="match status" value="1"/>
</dbReference>
<protein>
    <submittedName>
        <fullName evidence="15">M48 family metallopeptidase</fullName>
    </submittedName>
</protein>
<dbReference type="GO" id="GO:0006508">
    <property type="term" value="P:proteolysis"/>
    <property type="evidence" value="ECO:0007669"/>
    <property type="project" value="UniProtKB-KW"/>
</dbReference>
<dbReference type="GO" id="GO:0005886">
    <property type="term" value="C:plasma membrane"/>
    <property type="evidence" value="ECO:0007669"/>
    <property type="project" value="UniProtKB-SubCell"/>
</dbReference>
<dbReference type="Gene3D" id="3.30.2010.10">
    <property type="entry name" value="Metalloproteases ('zincins'), catalytic domain"/>
    <property type="match status" value="1"/>
</dbReference>
<feature type="region of interest" description="Disordered" evidence="12">
    <location>
        <begin position="584"/>
        <end position="603"/>
    </location>
</feature>
<feature type="transmembrane region" description="Helical" evidence="13">
    <location>
        <begin position="41"/>
        <end position="59"/>
    </location>
</feature>
<evidence type="ECO:0000256" key="3">
    <source>
        <dbReference type="ARBA" id="ARBA00022475"/>
    </source>
</evidence>
<dbReference type="RefSeq" id="WP_205030032.1">
    <property type="nucleotide sequence ID" value="NZ_CP070245.1"/>
</dbReference>
<dbReference type="Pfam" id="PF01435">
    <property type="entry name" value="Peptidase_M48"/>
    <property type="match status" value="1"/>
</dbReference>
<dbReference type="AlphaFoldDB" id="A0ABD7CXJ1"/>
<keyword evidence="8" id="KW-0862">Zinc</keyword>
<keyword evidence="6" id="KW-0479">Metal-binding</keyword>
<evidence type="ECO:0000256" key="5">
    <source>
        <dbReference type="ARBA" id="ARBA00022692"/>
    </source>
</evidence>
<keyword evidence="4" id="KW-0645">Protease</keyword>
<dbReference type="InterPro" id="IPR050083">
    <property type="entry name" value="HtpX_protease"/>
</dbReference>
<evidence type="ECO:0000256" key="11">
    <source>
        <dbReference type="ARBA" id="ARBA00023136"/>
    </source>
</evidence>
<dbReference type="GO" id="GO:0046872">
    <property type="term" value="F:metal ion binding"/>
    <property type="evidence" value="ECO:0007669"/>
    <property type="project" value="UniProtKB-KW"/>
</dbReference>
<evidence type="ECO:0000256" key="6">
    <source>
        <dbReference type="ARBA" id="ARBA00022723"/>
    </source>
</evidence>
<evidence type="ECO:0000256" key="7">
    <source>
        <dbReference type="ARBA" id="ARBA00022801"/>
    </source>
</evidence>
<evidence type="ECO:0000256" key="12">
    <source>
        <dbReference type="SAM" id="MobiDB-lite"/>
    </source>
</evidence>
<evidence type="ECO:0000256" key="13">
    <source>
        <dbReference type="SAM" id="Phobius"/>
    </source>
</evidence>
<dbReference type="PANTHER" id="PTHR43221:SF1">
    <property type="entry name" value="PROTEASE HTPX"/>
    <property type="match status" value="1"/>
</dbReference>
<evidence type="ECO:0000256" key="9">
    <source>
        <dbReference type="ARBA" id="ARBA00022989"/>
    </source>
</evidence>
<feature type="compositionally biased region" description="Low complexity" evidence="12">
    <location>
        <begin position="466"/>
        <end position="477"/>
    </location>
</feature>
<feature type="domain" description="Peptidase M48" evidence="14">
    <location>
        <begin position="136"/>
        <end position="347"/>
    </location>
</feature>
<keyword evidence="5 13" id="KW-0812">Transmembrane</keyword>
<evidence type="ECO:0000256" key="4">
    <source>
        <dbReference type="ARBA" id="ARBA00022670"/>
    </source>
</evidence>
<feature type="compositionally biased region" description="Basic and acidic residues" evidence="12">
    <location>
        <begin position="450"/>
        <end position="465"/>
    </location>
</feature>
<dbReference type="InterPro" id="IPR001915">
    <property type="entry name" value="Peptidase_M48"/>
</dbReference>
<evidence type="ECO:0000313" key="16">
    <source>
        <dbReference type="Proteomes" id="UP000623926"/>
    </source>
</evidence>
<sequence length="603" mass="63288">MGPTPRAARALVLLAGFYLLGLFLLAALAAADWAAAVHTPGPFALKVFIVSAVLALPIVRGMFMLRTPPYEDVPGVRVDESREPRLWQTVRDIAQQVGTRAPDEILLTGDVNAAVSEDSRLLGLAGGTRRLRIGLPLMTGLSESGLRAVLAHEMGHYGNADTRLAAISERGRVHVLRTVAHFEERAGAKVSKERARQEKKAAAAVAKGRKAKEVDTTGTGVTYRAMARLYTAYGKFYLRATLSGSRRAEFAADVAAARIAGRDATSSALREIPVIDAAHDFYLNCYATLGVDAGLLPPPGEFLGGFRHLLAARHAELDALRGELPTEPVSPYDSHPPIAERVARIEALPDDGRASDPVRPSLSLLADADRSFAAVEETVLTPAALGLRRLDWPELVHAAMSVQTERSAQRFGALALGTASGEDTSPHGTHGGGGTPGHGADADGTPGHGADARPGADADADRTSRPEAAPEGDGAGAATLGTLLDAIDAGALWRIAERLPRSAEAAAAHGRAAREFARPQLRAGLSQLVSAEYLRQGQARWQLSWAESAALELPYGQVDELPAALEAAVADRPDTGPLRALLEPVAAPETSAPAQAPAPGPTA</sequence>
<proteinExistence type="predicted"/>
<name>A0ABD7CXJ1_9ACTN</name>
<evidence type="ECO:0000256" key="8">
    <source>
        <dbReference type="ARBA" id="ARBA00022833"/>
    </source>
</evidence>
<gene>
    <name evidence="15" type="ORF">I6J42_11340</name>
</gene>
<reference evidence="15 16" key="1">
    <citation type="submission" date="2021-02" db="EMBL/GenBank/DDBJ databases">
        <title>FDA dAtabase for Regulatory Grade micrObial Sequences (FDA-ARGOS): Supporting development and validation of Infectious Disease Dx tests.</title>
        <authorList>
            <person name="Sproer C."/>
            <person name="Gronow S."/>
            <person name="Severitt S."/>
            <person name="Schroder I."/>
            <person name="Tallon L."/>
            <person name="Sadzewicz L."/>
            <person name="Zhao X."/>
            <person name="Boylan J."/>
            <person name="Ott S."/>
            <person name="Bowen H."/>
            <person name="Vavikolanu K."/>
            <person name="Mehta A."/>
            <person name="Aluvathingal J."/>
            <person name="Nadendla S."/>
            <person name="Lowell S."/>
            <person name="Myers T."/>
            <person name="Yan Y."/>
            <person name="Sichtig H."/>
        </authorList>
    </citation>
    <scope>NUCLEOTIDE SEQUENCE [LARGE SCALE GENOMIC DNA]</scope>
    <source>
        <strain evidence="15 16">FDAARGOS_1212</strain>
    </source>
</reference>
<dbReference type="CDD" id="cd07328">
    <property type="entry name" value="M48_Ste24p_like"/>
    <property type="match status" value="1"/>
</dbReference>
<dbReference type="EMBL" id="CP070245">
    <property type="protein sequence ID" value="QRV34593.1"/>
    <property type="molecule type" value="Genomic_DNA"/>
</dbReference>
<evidence type="ECO:0000256" key="10">
    <source>
        <dbReference type="ARBA" id="ARBA00023049"/>
    </source>
</evidence>
<keyword evidence="10" id="KW-0482">Metalloprotease</keyword>
<evidence type="ECO:0000259" key="14">
    <source>
        <dbReference type="Pfam" id="PF01435"/>
    </source>
</evidence>
<evidence type="ECO:0000256" key="1">
    <source>
        <dbReference type="ARBA" id="ARBA00001947"/>
    </source>
</evidence>
<keyword evidence="3" id="KW-1003">Cell membrane</keyword>
<organism evidence="15 16">
    <name type="scientific">Streptomyces californicus</name>
    <dbReference type="NCBI Taxonomy" id="67351"/>
    <lineage>
        <taxon>Bacteria</taxon>
        <taxon>Bacillati</taxon>
        <taxon>Actinomycetota</taxon>
        <taxon>Actinomycetes</taxon>
        <taxon>Kitasatosporales</taxon>
        <taxon>Streptomycetaceae</taxon>
        <taxon>Streptomyces</taxon>
    </lineage>
</organism>
<comment type="cofactor">
    <cofactor evidence="1">
        <name>Zn(2+)</name>
        <dbReference type="ChEBI" id="CHEBI:29105"/>
    </cofactor>
</comment>
<keyword evidence="9 13" id="KW-1133">Transmembrane helix</keyword>
<keyword evidence="11 13" id="KW-0472">Membrane</keyword>
<evidence type="ECO:0000313" key="15">
    <source>
        <dbReference type="EMBL" id="QRV34593.1"/>
    </source>
</evidence>
<dbReference type="GO" id="GO:0008237">
    <property type="term" value="F:metallopeptidase activity"/>
    <property type="evidence" value="ECO:0007669"/>
    <property type="project" value="UniProtKB-KW"/>
</dbReference>
<accession>A0ABD7CXJ1</accession>